<protein>
    <recommendedName>
        <fullName evidence="3">Prophage protein</fullName>
    </recommendedName>
</protein>
<gene>
    <name evidence="1" type="ORF">ECXG_02095</name>
</gene>
<name>A0A1X3J4L0_ECOLX</name>
<evidence type="ECO:0000313" key="2">
    <source>
        <dbReference type="Proteomes" id="UP000193942"/>
    </source>
</evidence>
<proteinExistence type="predicted"/>
<evidence type="ECO:0000313" key="1">
    <source>
        <dbReference type="EMBL" id="OSK95554.1"/>
    </source>
</evidence>
<dbReference type="AlphaFoldDB" id="A0A1X3J4L0"/>
<dbReference type="Proteomes" id="UP000193942">
    <property type="component" value="Unassembled WGS sequence"/>
</dbReference>
<reference evidence="1 2" key="1">
    <citation type="submission" date="2010-04" db="EMBL/GenBank/DDBJ databases">
        <title>The Genome Sequence of Escherichia coli TA447.</title>
        <authorList>
            <consortium name="The Broad Institute Genome Sequencing Platform"/>
            <consortium name="The Broad Institute Genome Sequencing Center for Infectious Disease"/>
            <person name="Feldgarden M."/>
            <person name="Gordon D.M."/>
            <person name="Johnson J.R."/>
            <person name="Johnston B.D."/>
            <person name="Young S."/>
            <person name="Zeng Q."/>
            <person name="Koehrsen M."/>
            <person name="Alvarado L."/>
            <person name="Berlin A.M."/>
            <person name="Borenstein D."/>
            <person name="Chapman S.B."/>
            <person name="Chen Z."/>
            <person name="Engels R."/>
            <person name="Freedman E."/>
            <person name="Gellesch M."/>
            <person name="Goldberg J."/>
            <person name="Griggs A."/>
            <person name="Gujja S."/>
            <person name="Heilman E.R."/>
            <person name="Heiman D.I."/>
            <person name="Hepburn T.A."/>
            <person name="Howarth C."/>
            <person name="Jen D."/>
            <person name="Larson L."/>
            <person name="Mehta T."/>
            <person name="Park D."/>
            <person name="Pearson M."/>
            <person name="Richards J."/>
            <person name="Roberts A."/>
            <person name="Saif S."/>
            <person name="Shea T.D."/>
            <person name="Shenoy N."/>
            <person name="Sisk P."/>
            <person name="Stolte C."/>
            <person name="Sykes S.N."/>
            <person name="Walk T."/>
            <person name="White J."/>
            <person name="Yandava C."/>
            <person name="Haas B."/>
            <person name="Henn M.R."/>
            <person name="Nusbaum C."/>
            <person name="Birren B."/>
        </authorList>
    </citation>
    <scope>NUCLEOTIDE SEQUENCE [LARGE SCALE GENOMIC DNA]</scope>
    <source>
        <strain evidence="1 2">TA447</strain>
    </source>
</reference>
<accession>A0A1X3J4L0</accession>
<organism evidence="1 2">
    <name type="scientific">Escherichia coli TA447</name>
    <dbReference type="NCBI Taxonomy" id="656447"/>
    <lineage>
        <taxon>Bacteria</taxon>
        <taxon>Pseudomonadati</taxon>
        <taxon>Pseudomonadota</taxon>
        <taxon>Gammaproteobacteria</taxon>
        <taxon>Enterobacterales</taxon>
        <taxon>Enterobacteriaceae</taxon>
        <taxon>Escherichia</taxon>
    </lineage>
</organism>
<sequence>MSESKCQVNGNQIEPCAALAKALEHDAEYTMRKGLLIYKIWNENLTRAPDLVMLRSGEFSKSPIRVSFCPFCGESLKTWKKETTSEQD</sequence>
<evidence type="ECO:0008006" key="3">
    <source>
        <dbReference type="Google" id="ProtNLM"/>
    </source>
</evidence>
<dbReference type="EMBL" id="ADIZ01000015">
    <property type="protein sequence ID" value="OSK95554.1"/>
    <property type="molecule type" value="Genomic_DNA"/>
</dbReference>
<comment type="caution">
    <text evidence="1">The sequence shown here is derived from an EMBL/GenBank/DDBJ whole genome shotgun (WGS) entry which is preliminary data.</text>
</comment>
<dbReference type="RefSeq" id="WP_085452944.1">
    <property type="nucleotide sequence ID" value="NZ_ADIZ01000015.1"/>
</dbReference>